<dbReference type="AlphaFoldDB" id="A6JSS6"/>
<evidence type="ECO:0000313" key="2">
    <source>
        <dbReference type="Proteomes" id="UP000234681"/>
    </source>
</evidence>
<dbReference type="Proteomes" id="UP000234681">
    <property type="component" value="Chromosome 13"/>
</dbReference>
<gene>
    <name evidence="1" type="ORF">rCG_63211</name>
</gene>
<proteinExistence type="predicted"/>
<reference evidence="2" key="1">
    <citation type="submission" date="2005-09" db="EMBL/GenBank/DDBJ databases">
        <authorList>
            <person name="Mural R.J."/>
            <person name="Li P.W."/>
            <person name="Adams M.D."/>
            <person name="Amanatides P.G."/>
            <person name="Baden-Tillson H."/>
            <person name="Barnstead M."/>
            <person name="Chin S.H."/>
            <person name="Dew I."/>
            <person name="Evans C.A."/>
            <person name="Ferriera S."/>
            <person name="Flanigan M."/>
            <person name="Fosler C."/>
            <person name="Glodek A."/>
            <person name="Gu Z."/>
            <person name="Holt R.A."/>
            <person name="Jennings D."/>
            <person name="Kraft C.L."/>
            <person name="Lu F."/>
            <person name="Nguyen T."/>
            <person name="Nusskern D.R."/>
            <person name="Pfannkoch C.M."/>
            <person name="Sitter C."/>
            <person name="Sutton G.G."/>
            <person name="Venter J.C."/>
            <person name="Wang Z."/>
            <person name="Woodage T."/>
            <person name="Zheng X.H."/>
            <person name="Zhong F."/>
        </authorList>
    </citation>
    <scope>NUCLEOTIDE SEQUENCE [LARGE SCALE GENOMIC DNA]</scope>
    <source>
        <strain>BN</strain>
        <strain evidence="2">Sprague-Dawley</strain>
    </source>
</reference>
<accession>A6JSS6</accession>
<sequence length="40" mass="4438">MCSRCFPSFSSISLSVSGLMWRSLIHFDLSFVQGDKHGSS</sequence>
<protein>
    <submittedName>
        <fullName evidence="1">RCG63211</fullName>
    </submittedName>
</protein>
<organism evidence="1 2">
    <name type="scientific">Rattus norvegicus</name>
    <name type="common">Rat</name>
    <dbReference type="NCBI Taxonomy" id="10116"/>
    <lineage>
        <taxon>Eukaryota</taxon>
        <taxon>Metazoa</taxon>
        <taxon>Chordata</taxon>
        <taxon>Craniata</taxon>
        <taxon>Vertebrata</taxon>
        <taxon>Euteleostomi</taxon>
        <taxon>Mammalia</taxon>
        <taxon>Eutheria</taxon>
        <taxon>Euarchontoglires</taxon>
        <taxon>Glires</taxon>
        <taxon>Rodentia</taxon>
        <taxon>Myomorpha</taxon>
        <taxon>Muroidea</taxon>
        <taxon>Muridae</taxon>
        <taxon>Murinae</taxon>
        <taxon>Rattus</taxon>
    </lineage>
</organism>
<dbReference type="EMBL" id="CH474000">
    <property type="protein sequence ID" value="EDL91724.1"/>
    <property type="molecule type" value="Genomic_DNA"/>
</dbReference>
<feature type="non-terminal residue" evidence="1">
    <location>
        <position position="40"/>
    </location>
</feature>
<name>A6JSS6_RAT</name>
<evidence type="ECO:0000313" key="1">
    <source>
        <dbReference type="EMBL" id="EDL91724.1"/>
    </source>
</evidence>